<feature type="domain" description="Glyoxalase/fosfomycin resistance/dioxygenase" evidence="1">
    <location>
        <begin position="2"/>
        <end position="51"/>
    </location>
</feature>
<evidence type="ECO:0000313" key="3">
    <source>
        <dbReference type="Proteomes" id="UP000265715"/>
    </source>
</evidence>
<gene>
    <name evidence="2" type="ORF">Mterra_01514</name>
</gene>
<proteinExistence type="predicted"/>
<dbReference type="Proteomes" id="UP000265715">
    <property type="component" value="Unassembled WGS sequence"/>
</dbReference>
<dbReference type="RefSeq" id="WP_218022899.1">
    <property type="nucleotide sequence ID" value="NZ_QXDL01000049.1"/>
</dbReference>
<accession>A0A399ERG5</accession>
<reference evidence="2 3" key="1">
    <citation type="submission" date="2018-08" db="EMBL/GenBank/DDBJ databases">
        <title>Meiothermus terrae DSM 26712 genome sequencing project.</title>
        <authorList>
            <person name="Da Costa M.S."/>
            <person name="Albuquerque L."/>
            <person name="Raposo P."/>
            <person name="Froufe H.J.C."/>
            <person name="Barroso C.S."/>
            <person name="Egas C."/>
        </authorList>
    </citation>
    <scope>NUCLEOTIDE SEQUENCE [LARGE SCALE GENOMIC DNA]</scope>
    <source>
        <strain evidence="2 3">DSM 26712</strain>
    </source>
</reference>
<name>A0A399ERG5_9DEIN</name>
<keyword evidence="3" id="KW-1185">Reference proteome</keyword>
<dbReference type="AlphaFoldDB" id="A0A399ERG5"/>
<protein>
    <recommendedName>
        <fullName evidence="1">Glyoxalase/fosfomycin resistance/dioxygenase domain-containing protein</fullName>
    </recommendedName>
</protein>
<dbReference type="EMBL" id="QXDL01000049">
    <property type="protein sequence ID" value="RIH86163.1"/>
    <property type="molecule type" value="Genomic_DNA"/>
</dbReference>
<comment type="caution">
    <text evidence="2">The sequence shown here is derived from an EMBL/GenBank/DDBJ whole genome shotgun (WGS) entry which is preliminary data.</text>
</comment>
<dbReference type="Pfam" id="PF00903">
    <property type="entry name" value="Glyoxalase"/>
    <property type="match status" value="1"/>
</dbReference>
<dbReference type="InterPro" id="IPR004360">
    <property type="entry name" value="Glyas_Fos-R_dOase_dom"/>
</dbReference>
<sequence length="65" mass="7201">MHVAQVVCDYDEAIRFYTRKLRFWLLEGAGHVPALTRPARIPEPAAGGRGLTRALEQPTIQGIVS</sequence>
<evidence type="ECO:0000259" key="1">
    <source>
        <dbReference type="Pfam" id="PF00903"/>
    </source>
</evidence>
<organism evidence="2 3">
    <name type="scientific">Calidithermus terrae</name>
    <dbReference type="NCBI Taxonomy" id="1408545"/>
    <lineage>
        <taxon>Bacteria</taxon>
        <taxon>Thermotogati</taxon>
        <taxon>Deinococcota</taxon>
        <taxon>Deinococci</taxon>
        <taxon>Thermales</taxon>
        <taxon>Thermaceae</taxon>
        <taxon>Calidithermus</taxon>
    </lineage>
</organism>
<evidence type="ECO:0000313" key="2">
    <source>
        <dbReference type="EMBL" id="RIH86163.1"/>
    </source>
</evidence>